<dbReference type="EMBL" id="CP034210">
    <property type="protein sequence ID" value="QBZ65486.1"/>
    <property type="molecule type" value="Genomic_DNA"/>
</dbReference>
<keyword evidence="1" id="KW-0812">Transmembrane</keyword>
<dbReference type="AlphaFoldDB" id="A0A4P7NU98"/>
<name>A0A4P7NU98_PYROR</name>
<feature type="transmembrane region" description="Helical" evidence="1">
    <location>
        <begin position="84"/>
        <end position="106"/>
    </location>
</feature>
<feature type="transmembrane region" description="Helical" evidence="1">
    <location>
        <begin position="57"/>
        <end position="78"/>
    </location>
</feature>
<proteinExistence type="predicted"/>
<feature type="non-terminal residue" evidence="2">
    <location>
        <position position="1"/>
    </location>
</feature>
<keyword evidence="1" id="KW-1133">Transmembrane helix</keyword>
<evidence type="ECO:0000256" key="1">
    <source>
        <dbReference type="SAM" id="Phobius"/>
    </source>
</evidence>
<keyword evidence="1" id="KW-0472">Membrane</keyword>
<protein>
    <submittedName>
        <fullName evidence="2">Uncharacterized protein</fullName>
    </submittedName>
</protein>
<sequence length="107" mass="13215">KRFFQFRNEIKIIRLNIKLSVKNIIKTNRLGVDELFFNGFFKLNLVPELRFLNYINVVNWFSVLDINLLNWVFANLIFKNGRWYFFRSFLFFWLIYSQFQFLVILAE</sequence>
<accession>A0A4P7NU98</accession>
<evidence type="ECO:0000313" key="2">
    <source>
        <dbReference type="EMBL" id="QBZ65486.1"/>
    </source>
</evidence>
<reference evidence="2 3" key="1">
    <citation type="journal article" date="2019" name="Mol. Biol. Evol.">
        <title>Blast fungal genomes show frequent chromosomal changes, gene gains and losses, and effector gene turnover.</title>
        <authorList>
            <person name="Gomez Luciano L.B."/>
            <person name="Jason Tsai I."/>
            <person name="Chuma I."/>
            <person name="Tosa Y."/>
            <person name="Chen Y.H."/>
            <person name="Li J.Y."/>
            <person name="Li M.Y."/>
            <person name="Jade Lu M.Y."/>
            <person name="Nakayashiki H."/>
            <person name="Li W.H."/>
        </authorList>
    </citation>
    <scope>NUCLEOTIDE SEQUENCE [LARGE SCALE GENOMIC DNA]</scope>
    <source>
        <strain evidence="2">MZ5-1-6</strain>
    </source>
</reference>
<organism evidence="2 3">
    <name type="scientific">Pyricularia oryzae</name>
    <name type="common">Rice blast fungus</name>
    <name type="synonym">Magnaporthe oryzae</name>
    <dbReference type="NCBI Taxonomy" id="318829"/>
    <lineage>
        <taxon>Eukaryota</taxon>
        <taxon>Fungi</taxon>
        <taxon>Dikarya</taxon>
        <taxon>Ascomycota</taxon>
        <taxon>Pezizomycotina</taxon>
        <taxon>Sordariomycetes</taxon>
        <taxon>Sordariomycetidae</taxon>
        <taxon>Magnaporthales</taxon>
        <taxon>Pyriculariaceae</taxon>
        <taxon>Pyricularia</taxon>
    </lineage>
</organism>
<evidence type="ECO:0000313" key="3">
    <source>
        <dbReference type="Proteomes" id="UP000294847"/>
    </source>
</evidence>
<dbReference type="Proteomes" id="UP000294847">
    <property type="component" value="Chromosome 7"/>
</dbReference>
<gene>
    <name evidence="2" type="ORF">PoMZ_12447</name>
</gene>